<feature type="binding site" evidence="8">
    <location>
        <position position="6"/>
    </location>
    <ligand>
        <name>Mg(2+)</name>
        <dbReference type="ChEBI" id="CHEBI:18420"/>
    </ligand>
</feature>
<evidence type="ECO:0000256" key="8">
    <source>
        <dbReference type="HAMAP-Rule" id="MF_00265"/>
    </source>
</evidence>
<keyword evidence="2 8" id="KW-1277">Toxin-antitoxin system</keyword>
<evidence type="ECO:0000256" key="4">
    <source>
        <dbReference type="ARBA" id="ARBA00022723"/>
    </source>
</evidence>
<evidence type="ECO:0000256" key="2">
    <source>
        <dbReference type="ARBA" id="ARBA00022649"/>
    </source>
</evidence>
<keyword evidence="11" id="KW-1185">Reference proteome</keyword>
<feature type="binding site" evidence="8">
    <location>
        <position position="89"/>
    </location>
    <ligand>
        <name>Mg(2+)</name>
        <dbReference type="ChEBI" id="CHEBI:18420"/>
    </ligand>
</feature>
<evidence type="ECO:0000259" key="9">
    <source>
        <dbReference type="Pfam" id="PF01850"/>
    </source>
</evidence>
<evidence type="ECO:0000313" key="11">
    <source>
        <dbReference type="Proteomes" id="UP001597115"/>
    </source>
</evidence>
<dbReference type="InterPro" id="IPR029060">
    <property type="entry name" value="PIN-like_dom_sf"/>
</dbReference>
<dbReference type="EMBL" id="JBHUDY010000001">
    <property type="protein sequence ID" value="MFD1611053.1"/>
    <property type="molecule type" value="Genomic_DNA"/>
</dbReference>
<gene>
    <name evidence="8" type="primary">vapC</name>
    <name evidence="10" type="ORF">ACFSCW_04475</name>
</gene>
<protein>
    <recommendedName>
        <fullName evidence="8">Ribonuclease VapC</fullName>
        <shortName evidence="8">RNase VapC</shortName>
        <ecNumber evidence="8">3.1.-.-</ecNumber>
    </recommendedName>
    <alternativeName>
        <fullName evidence="8">Toxin VapC</fullName>
    </alternativeName>
</protein>
<dbReference type="InterPro" id="IPR050556">
    <property type="entry name" value="Type_II_TA_system_RNase"/>
</dbReference>
<dbReference type="Gene3D" id="3.40.50.1010">
    <property type="entry name" value="5'-nuclease"/>
    <property type="match status" value="1"/>
</dbReference>
<accession>A0ABW4I025</accession>
<evidence type="ECO:0000256" key="1">
    <source>
        <dbReference type="ARBA" id="ARBA00001946"/>
    </source>
</evidence>
<evidence type="ECO:0000256" key="6">
    <source>
        <dbReference type="ARBA" id="ARBA00022842"/>
    </source>
</evidence>
<dbReference type="CDD" id="cd18736">
    <property type="entry name" value="PIN_CcVapC1-like"/>
    <property type="match status" value="1"/>
</dbReference>
<comment type="cofactor">
    <cofactor evidence="1 8">
        <name>Mg(2+)</name>
        <dbReference type="ChEBI" id="CHEBI:18420"/>
    </cofactor>
</comment>
<evidence type="ECO:0000256" key="3">
    <source>
        <dbReference type="ARBA" id="ARBA00022722"/>
    </source>
</evidence>
<name>A0ABW4I025_9SPHN</name>
<keyword evidence="3 8" id="KW-0540">Nuclease</keyword>
<comment type="function">
    <text evidence="8">Toxic component of a toxin-antitoxin (TA) system. An RNase.</text>
</comment>
<dbReference type="HAMAP" id="MF_00265">
    <property type="entry name" value="VapC_Nob1"/>
    <property type="match status" value="1"/>
</dbReference>
<evidence type="ECO:0000256" key="5">
    <source>
        <dbReference type="ARBA" id="ARBA00022801"/>
    </source>
</evidence>
<dbReference type="InterPro" id="IPR002716">
    <property type="entry name" value="PIN_dom"/>
</dbReference>
<dbReference type="PANTHER" id="PTHR33653:SF1">
    <property type="entry name" value="RIBONUCLEASE VAPC2"/>
    <property type="match status" value="1"/>
</dbReference>
<evidence type="ECO:0000256" key="7">
    <source>
        <dbReference type="ARBA" id="ARBA00038093"/>
    </source>
</evidence>
<dbReference type="InterPro" id="IPR022907">
    <property type="entry name" value="VapC_family"/>
</dbReference>
<dbReference type="SUPFAM" id="SSF88723">
    <property type="entry name" value="PIN domain-like"/>
    <property type="match status" value="1"/>
</dbReference>
<dbReference type="RefSeq" id="WP_380887312.1">
    <property type="nucleotide sequence ID" value="NZ_JBHUDY010000001.1"/>
</dbReference>
<keyword evidence="5 8" id="KW-0378">Hydrolase</keyword>
<evidence type="ECO:0000313" key="10">
    <source>
        <dbReference type="EMBL" id="MFD1611053.1"/>
    </source>
</evidence>
<comment type="caution">
    <text evidence="10">The sequence shown here is derived from an EMBL/GenBank/DDBJ whole genome shotgun (WGS) entry which is preliminary data.</text>
</comment>
<keyword evidence="6 8" id="KW-0460">Magnesium</keyword>
<proteinExistence type="inferred from homology"/>
<reference evidence="11" key="1">
    <citation type="journal article" date="2019" name="Int. J. Syst. Evol. Microbiol.">
        <title>The Global Catalogue of Microorganisms (GCM) 10K type strain sequencing project: providing services to taxonomists for standard genome sequencing and annotation.</title>
        <authorList>
            <consortium name="The Broad Institute Genomics Platform"/>
            <consortium name="The Broad Institute Genome Sequencing Center for Infectious Disease"/>
            <person name="Wu L."/>
            <person name="Ma J."/>
        </authorList>
    </citation>
    <scope>NUCLEOTIDE SEQUENCE [LARGE SCALE GENOMIC DNA]</scope>
    <source>
        <strain evidence="11">CGMCC 1.16275</strain>
    </source>
</reference>
<feature type="domain" description="PIN" evidence="9">
    <location>
        <begin position="3"/>
        <end position="112"/>
    </location>
</feature>
<comment type="similarity">
    <text evidence="7 8">Belongs to the PINc/VapC protein family.</text>
</comment>
<dbReference type="EC" id="3.1.-.-" evidence="8"/>
<sequence length="124" mass="13374">MRYLLDSNVIIAAIDGDIASLRERLAECDEDDLVTSAIAYAEVAHGSMKGKPPAIDILDAFLADIPVLPFDGGAAMAYASLPFERGSYDRLIAAHAISLGLTVVTRNERHFAGIPDLCVKNWTK</sequence>
<keyword evidence="4 8" id="KW-0479">Metal-binding</keyword>
<dbReference type="Pfam" id="PF01850">
    <property type="entry name" value="PIN"/>
    <property type="match status" value="1"/>
</dbReference>
<dbReference type="Proteomes" id="UP001597115">
    <property type="component" value="Unassembled WGS sequence"/>
</dbReference>
<organism evidence="10 11">
    <name type="scientific">Sphingomonas tabacisoli</name>
    <dbReference type="NCBI Taxonomy" id="2249466"/>
    <lineage>
        <taxon>Bacteria</taxon>
        <taxon>Pseudomonadati</taxon>
        <taxon>Pseudomonadota</taxon>
        <taxon>Alphaproteobacteria</taxon>
        <taxon>Sphingomonadales</taxon>
        <taxon>Sphingomonadaceae</taxon>
        <taxon>Sphingomonas</taxon>
    </lineage>
</organism>
<dbReference type="PANTHER" id="PTHR33653">
    <property type="entry name" value="RIBONUCLEASE VAPC2"/>
    <property type="match status" value="1"/>
</dbReference>
<keyword evidence="8" id="KW-0800">Toxin</keyword>